<geneLocation type="plasmid" evidence="2 3">
    <name>unnamed2</name>
</geneLocation>
<feature type="transmembrane region" description="Helical" evidence="1">
    <location>
        <begin position="24"/>
        <end position="49"/>
    </location>
</feature>
<keyword evidence="1" id="KW-0472">Membrane</keyword>
<keyword evidence="1" id="KW-1133">Transmembrane helix</keyword>
<organism evidence="2 3">
    <name type="scientific">Natronosalvus rutilus</name>
    <dbReference type="NCBI Taxonomy" id="2953753"/>
    <lineage>
        <taxon>Archaea</taxon>
        <taxon>Methanobacteriati</taxon>
        <taxon>Methanobacteriota</taxon>
        <taxon>Stenosarchaea group</taxon>
        <taxon>Halobacteria</taxon>
        <taxon>Halobacteriales</taxon>
        <taxon>Natrialbaceae</taxon>
        <taxon>Natronosalvus</taxon>
    </lineage>
</organism>
<keyword evidence="1" id="KW-0812">Transmembrane</keyword>
<keyword evidence="2" id="KW-0614">Plasmid</keyword>
<dbReference type="KEGG" id="sawl:NGM29_20025"/>
<protein>
    <submittedName>
        <fullName evidence="2">Uncharacterized protein</fullName>
    </submittedName>
</protein>
<dbReference type="Proteomes" id="UP001056855">
    <property type="component" value="Plasmid unnamed2"/>
</dbReference>
<sequence>MVADQDGSPDLQLRFSGGHYEDHIVTAILALQVALAGVGVMGLAFVFLAMGGRPPLFVAVAIFPLALAYLLTYLYE</sequence>
<proteinExistence type="predicted"/>
<reference evidence="2" key="1">
    <citation type="submission" date="2022-06" db="EMBL/GenBank/DDBJ databases">
        <title>Diverse halophilic archaea isolated from saline environments.</title>
        <authorList>
            <person name="Cui H.-L."/>
        </authorList>
    </citation>
    <scope>NUCLEOTIDE SEQUENCE</scope>
    <source>
        <strain evidence="2">WLHS1</strain>
        <plasmid evidence="2">unnamed2</plasmid>
    </source>
</reference>
<keyword evidence="3" id="KW-1185">Reference proteome</keyword>
<dbReference type="GeneID" id="73292385"/>
<gene>
    <name evidence="2" type="ORF">NGM29_20025</name>
</gene>
<evidence type="ECO:0000313" key="2">
    <source>
        <dbReference type="EMBL" id="UTF55892.1"/>
    </source>
</evidence>
<dbReference type="RefSeq" id="WP_254161376.1">
    <property type="nucleotide sequence ID" value="NZ_CP100357.1"/>
</dbReference>
<evidence type="ECO:0000256" key="1">
    <source>
        <dbReference type="SAM" id="Phobius"/>
    </source>
</evidence>
<feature type="transmembrane region" description="Helical" evidence="1">
    <location>
        <begin position="56"/>
        <end position="75"/>
    </location>
</feature>
<dbReference type="EMBL" id="CP100357">
    <property type="protein sequence ID" value="UTF55892.1"/>
    <property type="molecule type" value="Genomic_DNA"/>
</dbReference>
<evidence type="ECO:0000313" key="3">
    <source>
        <dbReference type="Proteomes" id="UP001056855"/>
    </source>
</evidence>
<accession>A0A9E7NCS8</accession>
<name>A0A9E7NCS8_9EURY</name>
<dbReference type="AlphaFoldDB" id="A0A9E7NCS8"/>